<dbReference type="Proteomes" id="UP000449710">
    <property type="component" value="Unassembled WGS sequence"/>
</dbReference>
<sequence length="329" mass="38592">MMDKDHKFRILMEGQKKGVSATCEKHGISRTLYYRWLNRYKSYGIEGLKKQKRNFTPVNKTKPEILSAILSLVKKHPSYGPRELCYLLGDIGYQISESAVYNTLRSHGLSTKQERLRFAKGKKKALLKNDISFKDLASGECWLAWATYYGDFKGIGPVYEYTIFDYKSKIACTRLYSTLASDNFKNLLEALALPVAQSLNMELKFLCFFEEGKDMENFSESFFTDIFTIIRNQGFALDIHLLKQGAYVPEIQQFRKDYTNRCLSFLMPYIKRETSFNGLKIFLQEYVRDYNLHHKQTYQEKDYSPVAYHVHTTDSKMILPLWAYMDRLY</sequence>
<comment type="caution">
    <text evidence="1">The sequence shown here is derived from an EMBL/GenBank/DDBJ whole genome shotgun (WGS) entry which is preliminary data.</text>
</comment>
<name>A0AA43XJ94_9CLOT</name>
<dbReference type="AlphaFoldDB" id="A0AA43XJ94"/>
<dbReference type="InterPro" id="IPR036388">
    <property type="entry name" value="WH-like_DNA-bd_sf"/>
</dbReference>
<keyword evidence="2" id="KW-1185">Reference proteome</keyword>
<dbReference type="Gene3D" id="1.10.10.10">
    <property type="entry name" value="Winged helix-like DNA-binding domain superfamily/Winged helix DNA-binding domain"/>
    <property type="match status" value="1"/>
</dbReference>
<protein>
    <submittedName>
        <fullName evidence="1">Helix-turn-helix domain containing protein</fullName>
    </submittedName>
</protein>
<dbReference type="InterPro" id="IPR009057">
    <property type="entry name" value="Homeodomain-like_sf"/>
</dbReference>
<evidence type="ECO:0000313" key="2">
    <source>
        <dbReference type="Proteomes" id="UP000449710"/>
    </source>
</evidence>
<reference evidence="1 2" key="1">
    <citation type="submission" date="2019-04" db="EMBL/GenBank/DDBJ databases">
        <title>Isachenkonia alkalipeptolytica gen. nov. sp. nov. a new anaerobic, alkiliphilic organothrophic bacterium capable to reduce synthesized ferrihydrite isolated from a soda lake.</title>
        <authorList>
            <person name="Toshchakov S.V."/>
            <person name="Zavarzina D.G."/>
            <person name="Zhilina T.N."/>
            <person name="Kostrikina N.A."/>
            <person name="Kublanov I.V."/>
        </authorList>
    </citation>
    <scope>NUCLEOTIDE SEQUENCE [LARGE SCALE GENOMIC DNA]</scope>
    <source>
        <strain evidence="1 2">Z-1701</strain>
    </source>
</reference>
<proteinExistence type="predicted"/>
<evidence type="ECO:0000313" key="1">
    <source>
        <dbReference type="EMBL" id="NBG87848.1"/>
    </source>
</evidence>
<dbReference type="Pfam" id="PF13565">
    <property type="entry name" value="HTH_32"/>
    <property type="match status" value="1"/>
</dbReference>
<dbReference type="SUPFAM" id="SSF46689">
    <property type="entry name" value="Homeodomain-like"/>
    <property type="match status" value="1"/>
</dbReference>
<gene>
    <name evidence="1" type="ORF">ISALK_04980</name>
</gene>
<accession>A0AA43XJ94</accession>
<organism evidence="1 2">
    <name type="scientific">Isachenkonia alkalipeptolytica</name>
    <dbReference type="NCBI Taxonomy" id="2565777"/>
    <lineage>
        <taxon>Bacteria</taxon>
        <taxon>Bacillati</taxon>
        <taxon>Bacillota</taxon>
        <taxon>Clostridia</taxon>
        <taxon>Eubacteriales</taxon>
        <taxon>Clostridiaceae</taxon>
        <taxon>Isachenkonia</taxon>
    </lineage>
</organism>
<dbReference type="EMBL" id="SUMG01000004">
    <property type="protein sequence ID" value="NBG87848.1"/>
    <property type="molecule type" value="Genomic_DNA"/>
</dbReference>